<reference evidence="1" key="1">
    <citation type="submission" date="2021-06" db="EMBL/GenBank/DDBJ databases">
        <authorList>
            <person name="Kallberg Y."/>
            <person name="Tangrot J."/>
            <person name="Rosling A."/>
        </authorList>
    </citation>
    <scope>NUCLEOTIDE SEQUENCE</scope>
    <source>
        <strain evidence="1">AZ414A</strain>
    </source>
</reference>
<organism evidence="1 2">
    <name type="scientific">Diversispora eburnea</name>
    <dbReference type="NCBI Taxonomy" id="1213867"/>
    <lineage>
        <taxon>Eukaryota</taxon>
        <taxon>Fungi</taxon>
        <taxon>Fungi incertae sedis</taxon>
        <taxon>Mucoromycota</taxon>
        <taxon>Glomeromycotina</taxon>
        <taxon>Glomeromycetes</taxon>
        <taxon>Diversisporales</taxon>
        <taxon>Diversisporaceae</taxon>
        <taxon>Diversispora</taxon>
    </lineage>
</organism>
<evidence type="ECO:0000313" key="1">
    <source>
        <dbReference type="EMBL" id="CAG8539578.1"/>
    </source>
</evidence>
<dbReference type="Proteomes" id="UP000789706">
    <property type="component" value="Unassembled WGS sequence"/>
</dbReference>
<dbReference type="EMBL" id="CAJVPK010000683">
    <property type="protein sequence ID" value="CAG8539578.1"/>
    <property type="molecule type" value="Genomic_DNA"/>
</dbReference>
<dbReference type="OrthoDB" id="2443197at2759"/>
<protein>
    <submittedName>
        <fullName evidence="1">11196_t:CDS:1</fullName>
    </submittedName>
</protein>
<sequence length="223" mass="26927">MPMFTRLMPFFECSLLEGYFQTFTQRLFELPKEKCSRSIKFFWELQDICNESELVDEKSKLQWKEGIFEFEKTGPCHLRETSYAVQEKQISSYTSYESLKYKQITLTVVGRKSAEWIVNNIRIRERLKEYQLEKNPFKMNSEYYDVIFFNSKKERFLRTLDESILTQMLSDISEKEIENTVENEIKLLLDHVIDRDIKKLKKVKEENIALFENKFALNFVRHM</sequence>
<proteinExistence type="predicted"/>
<name>A0A9N9ATK7_9GLOM</name>
<keyword evidence="2" id="KW-1185">Reference proteome</keyword>
<comment type="caution">
    <text evidence="1">The sequence shown here is derived from an EMBL/GenBank/DDBJ whole genome shotgun (WGS) entry which is preliminary data.</text>
</comment>
<evidence type="ECO:0000313" key="2">
    <source>
        <dbReference type="Proteomes" id="UP000789706"/>
    </source>
</evidence>
<gene>
    <name evidence="1" type="ORF">DEBURN_LOCUS6541</name>
</gene>
<accession>A0A9N9ATK7</accession>
<dbReference type="AlphaFoldDB" id="A0A9N9ATK7"/>